<protein>
    <recommendedName>
        <fullName evidence="5">DUF2134 domain-containing protein</fullName>
    </recommendedName>
</protein>
<evidence type="ECO:0000259" key="3">
    <source>
        <dbReference type="Pfam" id="PF13400"/>
    </source>
</evidence>
<evidence type="ECO:0000313" key="4">
    <source>
        <dbReference type="EMBL" id="KZA97133.1"/>
    </source>
</evidence>
<keyword evidence="1" id="KW-0812">Transmembrane</keyword>
<feature type="domain" description="Putative Flp pilus-assembly TadG-like N-terminal" evidence="3">
    <location>
        <begin position="17"/>
        <end position="64"/>
    </location>
</feature>
<sequence length="578" mass="59646">MRVFNERLRRIATNASGNIAIMAALSAPLILYSLGLGVDYGMMTLQQRRLQQLSDIGAIVAAADINRAADNLVANFDQNGLNIAVRTGTGYATKNGTLPLTSDLTQFDAVADFIPGTYLADASVPLGSRFAAGAQPYDAVKVGITQKAELIFATAFATAPNLRAVGTASASKLAAFSIGSRLASLNGGVLNSLLGSLLGTSLSLKVADYEALTSADIKLLPFLDMLATDLNLTAGTYDELLATDISYPRLLKTLGKSAGLTPTVTKALDAIEKALGTTQVKIKLEDLFDLGSTGERMIGSGSHLSAEASVMDIVSAAAVAANQKKQVAANLGASVPGLATVKLTLAIGEMPKGATSNGIGAVGATVRTAQMRLALEVSVLGANSLAGLKVRVPLYLEVAHAEARLASITCLGGGARNASVGVEVVPGVAELSLGDVDPKAFVNFGSSPRVTRATLIDALLLSVSGMAHVNLSNLSKSKLTFQPTDIAAKTIKNVSTKDTLTSALQSLMKETDIQVSVLGLGVGLSKTVVQGAVADTLSGLTKPLDELLFNLLTLLGIKIGEADVRVTDVRCQQSVLVQ</sequence>
<dbReference type="Pfam" id="PF13400">
    <property type="entry name" value="Tad"/>
    <property type="match status" value="1"/>
</dbReference>
<keyword evidence="1" id="KW-0472">Membrane</keyword>
<feature type="domain" description="DUF2134" evidence="2">
    <location>
        <begin position="86"/>
        <end position="168"/>
    </location>
</feature>
<dbReference type="InterPro" id="IPR028087">
    <property type="entry name" value="Tad_N"/>
</dbReference>
<reference evidence="4" key="1">
    <citation type="submission" date="2016-03" db="EMBL/GenBank/DDBJ databases">
        <title>Microsymbionts genomes from the relict species Vavilovia formosa.</title>
        <authorList>
            <person name="Chirak E."/>
            <person name="Kimeklis A."/>
            <person name="Kopat V."/>
            <person name="Andronov E."/>
        </authorList>
    </citation>
    <scope>NUCLEOTIDE SEQUENCE [LARGE SCALE GENOMIC DNA]</scope>
    <source>
        <strain evidence="4">Vaf12</strain>
    </source>
</reference>
<dbReference type="AlphaFoldDB" id="A0A154I972"/>
<accession>A0A154I972</accession>
<evidence type="ECO:0000256" key="1">
    <source>
        <dbReference type="SAM" id="Phobius"/>
    </source>
</evidence>
<name>A0A154I972_RHILE</name>
<evidence type="ECO:0008006" key="5">
    <source>
        <dbReference type="Google" id="ProtNLM"/>
    </source>
</evidence>
<gene>
    <name evidence="4" type="ORF">A4A59_32745</name>
</gene>
<evidence type="ECO:0000259" key="2">
    <source>
        <dbReference type="Pfam" id="PF09977"/>
    </source>
</evidence>
<comment type="caution">
    <text evidence="4">The sequence shown here is derived from an EMBL/GenBank/DDBJ whole genome shotgun (WGS) entry which is preliminary data.</text>
</comment>
<dbReference type="Pfam" id="PF09977">
    <property type="entry name" value="Tad_C"/>
    <property type="match status" value="1"/>
</dbReference>
<dbReference type="RefSeq" id="WP_062944904.1">
    <property type="nucleotide sequence ID" value="NZ_CP171844.1"/>
</dbReference>
<dbReference type="EMBL" id="LVYU01000138">
    <property type="protein sequence ID" value="KZA97133.1"/>
    <property type="molecule type" value="Genomic_DNA"/>
</dbReference>
<organism evidence="4">
    <name type="scientific">Rhizobium leguminosarum</name>
    <dbReference type="NCBI Taxonomy" id="384"/>
    <lineage>
        <taxon>Bacteria</taxon>
        <taxon>Pseudomonadati</taxon>
        <taxon>Pseudomonadota</taxon>
        <taxon>Alphaproteobacteria</taxon>
        <taxon>Hyphomicrobiales</taxon>
        <taxon>Rhizobiaceae</taxon>
        <taxon>Rhizobium/Agrobacterium group</taxon>
        <taxon>Rhizobium</taxon>
    </lineage>
</organism>
<proteinExistence type="predicted"/>
<dbReference type="InterPro" id="IPR018705">
    <property type="entry name" value="DUF2134_membrane"/>
</dbReference>
<feature type="transmembrane region" description="Helical" evidence="1">
    <location>
        <begin position="21"/>
        <end position="43"/>
    </location>
</feature>
<keyword evidence="1" id="KW-1133">Transmembrane helix</keyword>